<dbReference type="PROSITE" id="PS51029">
    <property type="entry name" value="MADF"/>
    <property type="match status" value="1"/>
</dbReference>
<keyword evidence="2" id="KW-1185">Reference proteome</keyword>
<accession>A0A2A6BM74</accession>
<gene>
    <name evidence="1" type="primary">WBGene00100170</name>
</gene>
<evidence type="ECO:0000313" key="1">
    <source>
        <dbReference type="EnsemblMetazoa" id="PPA10616.1"/>
    </source>
</evidence>
<name>A0A2A6BM74_PRIPA</name>
<dbReference type="InterPro" id="IPR006578">
    <property type="entry name" value="MADF-dom"/>
</dbReference>
<reference evidence="1" key="2">
    <citation type="submission" date="2022-06" db="UniProtKB">
        <authorList>
            <consortium name="EnsemblMetazoa"/>
        </authorList>
    </citation>
    <scope>IDENTIFICATION</scope>
    <source>
        <strain evidence="1">PS312</strain>
    </source>
</reference>
<dbReference type="SMART" id="SM00595">
    <property type="entry name" value="MADF"/>
    <property type="match status" value="1"/>
</dbReference>
<dbReference type="AlphaFoldDB" id="A0A2A6BM74"/>
<organism evidence="1 2">
    <name type="scientific">Pristionchus pacificus</name>
    <name type="common">Parasitic nematode worm</name>
    <dbReference type="NCBI Taxonomy" id="54126"/>
    <lineage>
        <taxon>Eukaryota</taxon>
        <taxon>Metazoa</taxon>
        <taxon>Ecdysozoa</taxon>
        <taxon>Nematoda</taxon>
        <taxon>Chromadorea</taxon>
        <taxon>Rhabditida</taxon>
        <taxon>Rhabditina</taxon>
        <taxon>Diplogasteromorpha</taxon>
        <taxon>Diplogasteroidea</taxon>
        <taxon>Neodiplogasteridae</taxon>
        <taxon>Pristionchus</taxon>
    </lineage>
</organism>
<reference evidence="2" key="1">
    <citation type="journal article" date="2008" name="Nat. Genet.">
        <title>The Pristionchus pacificus genome provides a unique perspective on nematode lifestyle and parasitism.</title>
        <authorList>
            <person name="Dieterich C."/>
            <person name="Clifton S.W."/>
            <person name="Schuster L.N."/>
            <person name="Chinwalla A."/>
            <person name="Delehaunty K."/>
            <person name="Dinkelacker I."/>
            <person name="Fulton L."/>
            <person name="Fulton R."/>
            <person name="Godfrey J."/>
            <person name="Minx P."/>
            <person name="Mitreva M."/>
            <person name="Roeseler W."/>
            <person name="Tian H."/>
            <person name="Witte H."/>
            <person name="Yang S.P."/>
            <person name="Wilson R.K."/>
            <person name="Sommer R.J."/>
        </authorList>
    </citation>
    <scope>NUCLEOTIDE SEQUENCE [LARGE SCALE GENOMIC DNA]</scope>
    <source>
        <strain evidence="2">PS312</strain>
    </source>
</reference>
<protein>
    <submittedName>
        <fullName evidence="1">Myb/SANT-like transcription factor</fullName>
    </submittedName>
</protein>
<evidence type="ECO:0000313" key="2">
    <source>
        <dbReference type="Proteomes" id="UP000005239"/>
    </source>
</evidence>
<accession>A0A8R1UAG3</accession>
<dbReference type="EnsemblMetazoa" id="PPA10616.1">
    <property type="protein sequence ID" value="PPA10616.1"/>
    <property type="gene ID" value="WBGene00100170"/>
</dbReference>
<dbReference type="Pfam" id="PF10545">
    <property type="entry name" value="MADF_DNA_bdg"/>
    <property type="match status" value="1"/>
</dbReference>
<dbReference type="Proteomes" id="UP000005239">
    <property type="component" value="Unassembled WGS sequence"/>
</dbReference>
<sequence length="439" mass="47842">MSRTYYVVKEPPRLYHNRFFNAVQRRPVLWDPKEKHYGDRKVAHPLWKEVANIVGKKRASHAENDFLKMRKGYEKFLCGRRDHCSYKRQISFLGRKNVVTHKKEKMKRKNRKAAGADTAPAAADVNSAVEASSTEAVCVDGDLALAIPGERESLLEALVIPPRKVVKREEMEDVVDEMPAITINLDSSIEEIDSLIMMDDIDEEDAGHAWIALDDDVECAQVEVLDTSCPPAAEEVVITSAAAAAVPAASAAATKPDPEVTVVGEVAADPTSGRPTAAAKRAAKTAAARLAKSANARDDTSDEKLQAAPVASVAALAKRRSAIQEGEFDLFDEDANDNEDADAILLDVNDVLNEPSEIVPAIDNQVTSCYFEYLTIMKKYYEGAAARGRSMSVVALDGADGDGGGPPIPGWIPEAVEMLEALMRQPCARHFIAKDDKNE</sequence>
<proteinExistence type="predicted"/>